<name>A0A0C9RM10_9HYME</name>
<dbReference type="Proteomes" id="UP000694866">
    <property type="component" value="Unplaced"/>
</dbReference>
<dbReference type="Gene3D" id="2.130.10.10">
    <property type="entry name" value="YVTN repeat-like/Quinoprotein amine dehydrogenase"/>
    <property type="match status" value="1"/>
</dbReference>
<dbReference type="InterPro" id="IPR029145">
    <property type="entry name" value="NBAS_N"/>
</dbReference>
<evidence type="ECO:0000256" key="5">
    <source>
        <dbReference type="SAM" id="MobiDB-lite"/>
    </source>
</evidence>
<dbReference type="GeneID" id="105270804"/>
<feature type="compositionally biased region" description="Acidic residues" evidence="5">
    <location>
        <begin position="1647"/>
        <end position="1658"/>
    </location>
</feature>
<proteinExistence type="predicted"/>
<keyword evidence="9" id="KW-1185">Reference proteome</keyword>
<keyword evidence="3" id="KW-0256">Endoplasmic reticulum</keyword>
<evidence type="ECO:0000259" key="7">
    <source>
        <dbReference type="Pfam" id="PF15492"/>
    </source>
</evidence>
<feature type="compositionally biased region" description="Basic and acidic residues" evidence="5">
    <location>
        <begin position="1576"/>
        <end position="1593"/>
    </location>
</feature>
<dbReference type="GO" id="GO:0006890">
    <property type="term" value="P:retrograde vesicle-mediated transport, Golgi to endoplasmic reticulum"/>
    <property type="evidence" value="ECO:0007669"/>
    <property type="project" value="InterPro"/>
</dbReference>
<evidence type="ECO:0000313" key="8">
    <source>
        <dbReference type="EMBL" id="JAG84184.1"/>
    </source>
</evidence>
<keyword evidence="2" id="KW-0813">Transport</keyword>
<feature type="region of interest" description="Disordered" evidence="5">
    <location>
        <begin position="427"/>
        <end position="447"/>
    </location>
</feature>
<feature type="region of interest" description="Disordered" evidence="5">
    <location>
        <begin position="1560"/>
        <end position="1593"/>
    </location>
</feature>
<comment type="subcellular location">
    <subcellularLocation>
        <location evidence="1">Endoplasmic reticulum</location>
    </subcellularLocation>
</comment>
<feature type="region of interest" description="Disordered" evidence="5">
    <location>
        <begin position="1607"/>
        <end position="1658"/>
    </location>
</feature>
<feature type="region of interest" description="Disordered" evidence="5">
    <location>
        <begin position="337"/>
        <end position="358"/>
    </location>
</feature>
<dbReference type="OrthoDB" id="19988at2759"/>
<feature type="region of interest" description="Disordered" evidence="5">
    <location>
        <begin position="1709"/>
        <end position="1755"/>
    </location>
</feature>
<protein>
    <submittedName>
        <fullName evidence="8">Nbas_1 protein</fullName>
    </submittedName>
    <submittedName>
        <fullName evidence="10">Neuroblastoma-amplified sequence</fullName>
    </submittedName>
</protein>
<feature type="compositionally biased region" description="Basic and acidic residues" evidence="5">
    <location>
        <begin position="1618"/>
        <end position="1642"/>
    </location>
</feature>
<evidence type="ECO:0000256" key="1">
    <source>
        <dbReference type="ARBA" id="ARBA00004240"/>
    </source>
</evidence>
<gene>
    <name evidence="8" type="primary">nbas_1</name>
    <name evidence="10" type="synonym">LOC105270804</name>
    <name evidence="8" type="ORF">g.24097</name>
</gene>
<accession>A0A9R1U6H9</accession>
<dbReference type="PANTHER" id="PTHR15922:SF2">
    <property type="entry name" value="NBAS SUBUNIT OF NRZ TETHERING COMPLEX"/>
    <property type="match status" value="1"/>
</dbReference>
<dbReference type="GO" id="GO:0070939">
    <property type="term" value="C:Dsl1/NZR complex"/>
    <property type="evidence" value="ECO:0007669"/>
    <property type="project" value="TreeGrafter"/>
</dbReference>
<dbReference type="InterPro" id="IPR036322">
    <property type="entry name" value="WD40_repeat_dom_sf"/>
</dbReference>
<evidence type="ECO:0000256" key="4">
    <source>
        <dbReference type="ARBA" id="ARBA00022927"/>
    </source>
</evidence>
<evidence type="ECO:0000256" key="2">
    <source>
        <dbReference type="ARBA" id="ARBA00022448"/>
    </source>
</evidence>
<sequence>MEGLEDIEDDSILYELLEYFVKKQEPELIKWKNDAAILSTPGTIKNALRYLNNRYSLPESISQQISLALPWKFSIDTNGRLLALLQETSLEIRKSKDEFSSVISKATVPKDAFPQWRRLSWSPDGSLLVLAWSNGSLSFYNSLGNNIFTIASKTPSQPPDILEAGDAISSLLFRPPREDKWSHELLVVTYSGLLKSYSISGSHGFKYNYEFSFGNFFRKGVNAFAYSKKHNLFIVAGNCITQSHLASPAASSGLTSWRPLDDYPFYKLSVTFEENSPSALSLWHLIPSFRSPPAPVIFRISISPSCCHLICLHTDGSISLWDLPSLRLRKKWSLPDQPGYDAQNPGLRKPRKHSKDPSDFHPVDIGWWSDHAIIIARYSGAISVCSMSTLKNLLGASPEFLSGQPQISEFYSGKGFLALDCETLTSKKRQRTPSHDGSASDLEESDLEEELEPTGLLDYSINLIKSFIYFVTDIERFQPKRKKSRVLQRTYRVLGLRSTTPEELYARKIDIEEYEGALSLACTYNLDKDLVYQTQWRKSEFSLEAINDHLAKVSKRSWVLNECISRVPETLEAAQELLNFGLRGANLETLLSISSHDDGKLLDDEDNQELVELNQDSSTLKQAQRINDLLKGLGELTDAQKELITYRRQLLDHLDKLKTYEIILDGGTYRKDFYEKFRRLSILENAVKFARDCDYKAVEIMLTYHGGKLVPHWLAVISCFPETLSPLEYKKLLPECDTEGQLYLLYQKELRPRDWSEMSQFEEIFLNDSREETELVYEDDPSLSPYRNTELTMNLLTKWYTSRAKQIERDSCIVENALELVKIGKSHRIEGLEELLVELETLNDLVYKICLEDTSLTQLEKLSDLQKLQMIMGRTSEGRFIHDITHYVLPFLWRRREYLEIPLERHLFKEYLVGLSENDLTLPSILFHSLGQEPRVLEAIDDVMLLALDCIHSCVDPEMYQRAREILEAVSRPHSSAKDSSRGDNPLDDLEKELECLKILNKYHVRSTIKFINENKENPDEVRLVFEEMAKSLKERGSAPQEVWTELLNDILQVQGLIFTCIDPEKCFEIVVSMKLSSGVKSSIQDCVSLIETKKKEGSFLKISYPRAVELVVDAAREYFNASKSLHDPTMDLAKACLNLIDEEDKQIQGEFDLINALQVLDEFSLNILPLQVRISQDKLKLIQKCLDSCEGAYKRQQRLLTLSSYLHVDQKHRNGKVLALIAKKALDVGDLSVCASTCKKIMDNSYSPAWEVVHRLASCEGYPDLVLRRRAFWFAITHGPLDILEESLREVHLIEIQLLNKDLETWVHTFADDPGNDDSDPEDDFRDAVTTPQVEVKEFVPKILETSTGIVKNSAQIFNQSLGIIRSALRIKEDVFEDTYDVDEDATLERYRGVLQSFPFFYQTLHENCLVSRIDTRYSKYTRPNGDNTRLRMCQTLVRVALLSETACYGLEVSDVRHFFVECSRHVLNDDWALGFSYLLACGGDLLGNVQEVFKGVKRSEMIVQGIVYYYGLQILKDKFSEGLSLLYDPIEVVGAALLEAEGHEDDVAKEIISWGRSLRDENTEDPDPEPEEEKVDKRERENLGESKTEKINEDICPVVDTIQDWGDDPWGDDFSADGKIEGNERGEKNGEEKERNHEADGFLVGDEDEGAWGDAEFKDEDIICETGRLKQEDEVDEIILQDKKCGEIKPLEESRRIEEKLEKYENEGWGDDDTWGKAWPEDGDTDDKGKTRAEEEAMEGKNEIQGEERTDNFAERIKSVESSGDQNWEEEVEWGDWGDFPEEEGVILQKESKSTGMSGSEDIPIVDDSTEEERFKIFGDLFSNMESREDYFKVKEVLKRWPTFGDSQFVAVENNPVLRVLERVNRIFGAKKGGENIVLEEYRDLLKGPSVPEEVLHEFIKKFDESCSLEEKILLRLSSGNAVLHQEALDLMKSSSLSEFSLPILEEVFFKNLTSSFPPHHHVYDKILEQMFCNHDLPELEPNMRILIKKLMEGKHIPYAVALWSQLAGVPPALTTFESCFQLLLEE</sequence>
<dbReference type="InterPro" id="IPR015943">
    <property type="entry name" value="WD40/YVTN_repeat-like_dom_sf"/>
</dbReference>
<dbReference type="RefSeq" id="XP_011310274.1">
    <property type="nucleotide sequence ID" value="XM_011311972.1"/>
</dbReference>
<feature type="compositionally biased region" description="Basic and acidic residues" evidence="5">
    <location>
        <begin position="1728"/>
        <end position="1755"/>
    </location>
</feature>
<evidence type="ECO:0000313" key="10">
    <source>
        <dbReference type="RefSeq" id="XP_011310274.1"/>
    </source>
</evidence>
<evidence type="ECO:0000259" key="6">
    <source>
        <dbReference type="Pfam" id="PF08314"/>
    </source>
</evidence>
<dbReference type="Pfam" id="PF08314">
    <property type="entry name" value="Sec39"/>
    <property type="match status" value="2"/>
</dbReference>
<dbReference type="KEGG" id="fas:105270804"/>
<feature type="domain" description="Sec39" evidence="6">
    <location>
        <begin position="998"/>
        <end position="1231"/>
    </location>
</feature>
<feature type="compositionally biased region" description="Acidic residues" evidence="5">
    <location>
        <begin position="1564"/>
        <end position="1575"/>
    </location>
</feature>
<feature type="compositionally biased region" description="Acidic residues" evidence="5">
    <location>
        <begin position="1607"/>
        <end position="1617"/>
    </location>
</feature>
<dbReference type="GO" id="GO:0015031">
    <property type="term" value="P:protein transport"/>
    <property type="evidence" value="ECO:0007669"/>
    <property type="project" value="UniProtKB-KW"/>
</dbReference>
<dbReference type="EMBL" id="GBYB01014417">
    <property type="protein sequence ID" value="JAG84184.1"/>
    <property type="molecule type" value="Transcribed_RNA"/>
</dbReference>
<dbReference type="InterPro" id="IPR013244">
    <property type="entry name" value="Sec39_domain"/>
</dbReference>
<dbReference type="SUPFAM" id="SSF50978">
    <property type="entry name" value="WD40 repeat-like"/>
    <property type="match status" value="1"/>
</dbReference>
<evidence type="ECO:0000313" key="9">
    <source>
        <dbReference type="Proteomes" id="UP000694866"/>
    </source>
</evidence>
<reference evidence="8" key="1">
    <citation type="submission" date="2015-01" db="EMBL/GenBank/DDBJ databases">
        <title>Transcriptome Assembly of Fopius arisanus.</title>
        <authorList>
            <person name="Geib S."/>
        </authorList>
    </citation>
    <scope>NUCLEOTIDE SEQUENCE</scope>
</reference>
<evidence type="ECO:0000256" key="3">
    <source>
        <dbReference type="ARBA" id="ARBA00022824"/>
    </source>
</evidence>
<feature type="domain" description="Sec39" evidence="6">
    <location>
        <begin position="686"/>
        <end position="893"/>
    </location>
</feature>
<organism evidence="8">
    <name type="scientific">Fopius arisanus</name>
    <dbReference type="NCBI Taxonomy" id="64838"/>
    <lineage>
        <taxon>Eukaryota</taxon>
        <taxon>Metazoa</taxon>
        <taxon>Ecdysozoa</taxon>
        <taxon>Arthropoda</taxon>
        <taxon>Hexapoda</taxon>
        <taxon>Insecta</taxon>
        <taxon>Pterygota</taxon>
        <taxon>Neoptera</taxon>
        <taxon>Endopterygota</taxon>
        <taxon>Hymenoptera</taxon>
        <taxon>Apocrita</taxon>
        <taxon>Ichneumonoidea</taxon>
        <taxon>Braconidae</taxon>
        <taxon>Opiinae</taxon>
        <taxon>Fopius</taxon>
    </lineage>
</organism>
<accession>A0A0C9RM10</accession>
<keyword evidence="4" id="KW-0653">Protein transport</keyword>
<reference evidence="10" key="2">
    <citation type="submission" date="2025-04" db="UniProtKB">
        <authorList>
            <consortium name="RefSeq"/>
        </authorList>
    </citation>
    <scope>IDENTIFICATION</scope>
    <source>
        <strain evidence="10">USDA-PBARC FA_bdor</strain>
        <tissue evidence="10">Whole organism</tissue>
    </source>
</reference>
<dbReference type="PANTHER" id="PTHR15922">
    <property type="entry name" value="NEUROBLASTOMA-AMPLIFIED SEQUENCE"/>
    <property type="match status" value="1"/>
</dbReference>
<dbReference type="Pfam" id="PF15492">
    <property type="entry name" value="Nbas_N"/>
    <property type="match status" value="1"/>
</dbReference>
<feature type="domain" description="Neuroblastoma-amplified sequence N-terminal" evidence="7">
    <location>
        <begin position="71"/>
        <end position="345"/>
    </location>
</feature>
<dbReference type="GO" id="GO:0000149">
    <property type="term" value="F:SNARE binding"/>
    <property type="evidence" value="ECO:0007669"/>
    <property type="project" value="TreeGrafter"/>
</dbReference>